<dbReference type="SUPFAM" id="SSF52113">
    <property type="entry name" value="BRCT domain"/>
    <property type="match status" value="3"/>
</dbReference>
<name>A0AA38RYR2_9PEZI</name>
<accession>A0AA38RYR2</accession>
<evidence type="ECO:0000313" key="5">
    <source>
        <dbReference type="Proteomes" id="UP001174694"/>
    </source>
</evidence>
<feature type="region of interest" description="Disordered" evidence="2">
    <location>
        <begin position="604"/>
        <end position="673"/>
    </location>
</feature>
<feature type="domain" description="BRCT" evidence="3">
    <location>
        <begin position="321"/>
        <end position="413"/>
    </location>
</feature>
<dbReference type="AlphaFoldDB" id="A0AA38RYR2"/>
<feature type="compositionally biased region" description="Basic and acidic residues" evidence="2">
    <location>
        <begin position="732"/>
        <end position="745"/>
    </location>
</feature>
<dbReference type="GO" id="GO:0033314">
    <property type="term" value="P:mitotic DNA replication checkpoint signaling"/>
    <property type="evidence" value="ECO:0007669"/>
    <property type="project" value="TreeGrafter"/>
</dbReference>
<organism evidence="4 5">
    <name type="scientific">Pleurostoma richardsiae</name>
    <dbReference type="NCBI Taxonomy" id="41990"/>
    <lineage>
        <taxon>Eukaryota</taxon>
        <taxon>Fungi</taxon>
        <taxon>Dikarya</taxon>
        <taxon>Ascomycota</taxon>
        <taxon>Pezizomycotina</taxon>
        <taxon>Sordariomycetes</taxon>
        <taxon>Sordariomycetidae</taxon>
        <taxon>Calosphaeriales</taxon>
        <taxon>Pleurostomataceae</taxon>
        <taxon>Pleurostoma</taxon>
    </lineage>
</organism>
<evidence type="ECO:0000259" key="3">
    <source>
        <dbReference type="PROSITE" id="PS50172"/>
    </source>
</evidence>
<dbReference type="InterPro" id="IPR059215">
    <property type="entry name" value="BRCT2_TopBP1-like"/>
</dbReference>
<sequence length="762" mass="83897">MESPPPSSDVGDVLTDPSKPFQGVVVCCTSIPPERRTDLSKKTKELGGVHKYDLTPDVTHLVVGEYDTPKYRHVAKERPDIRPMAVGWIDAVLELWIKDSDIDFGALEKEWSLRTFETGGISCETSNGGSGNADRAKLLCCLTGFDDPDLRHSIIEKIVANGGDYTGDLTRKVTHLIVFRPEGRKYTAAKSWGVHTVAIEWLHDSIERGMILDESCYDPLLPKEERGKDAWTKREILTNTIMFMAGRVASSLDELATHPGISRPFLHRFLIVPQNSKADTYPPLPASDVEVVTEFYIERCLHKKQFFAPEDHVIGRPFARFPIRYFEKLAICTAGFTGVDLNQVDKTIRQLGANYEERFTPQSSVLLVCGSLSSVRKQKLDLALAWRVPVVRADWLWECVSTGRRAALHKYLFPELKQRLTLEKSHSYPPEDALESEHKPQIDTLPRPAGKTPDYHAVDISAFESNLVFQELGGHPVSQEESGPAHFETAPTRPVPARESTDNHSGPLSEASAQSLNKSPSPHKIPRTFMNKHQPLENAHGEDWDIEPDQDKQGKRNGDENIVAAVGSDTTVPNGAKSNPAREEVAFAADEREALSTRLTTLLEAAPPNRPLAGGSPENRSVRDDTSAARPTRRRRGIMGRAVSNVSAASSASLDSTAGAPQTGGPKATSAAASFAMGSECFGEEHSVDSGSKIPAATQIEYDDPEAKKYKAQLLSKMMGAPPSDVDFGKSQGEKRTMREVRGLRADASSSILKPGRNMRRR</sequence>
<dbReference type="InterPro" id="IPR001357">
    <property type="entry name" value="BRCT_dom"/>
</dbReference>
<dbReference type="PANTHER" id="PTHR13561">
    <property type="entry name" value="DNA REPLICATION REGULATOR DPB11-RELATED"/>
    <property type="match status" value="1"/>
</dbReference>
<feature type="compositionally biased region" description="Low complexity" evidence="2">
    <location>
        <begin position="642"/>
        <end position="660"/>
    </location>
</feature>
<proteinExistence type="predicted"/>
<feature type="region of interest" description="Disordered" evidence="2">
    <location>
        <begin position="475"/>
        <end position="528"/>
    </location>
</feature>
<feature type="domain" description="BRCT" evidence="3">
    <location>
        <begin position="142"/>
        <end position="219"/>
    </location>
</feature>
<dbReference type="CDD" id="cd18433">
    <property type="entry name" value="BRCT_Rad4_rpt3"/>
    <property type="match status" value="1"/>
</dbReference>
<feature type="compositionally biased region" description="Polar residues" evidence="2">
    <location>
        <begin position="568"/>
        <end position="577"/>
    </location>
</feature>
<feature type="region of interest" description="Disordered" evidence="2">
    <location>
        <begin position="564"/>
        <end position="585"/>
    </location>
</feature>
<dbReference type="PROSITE" id="PS50172">
    <property type="entry name" value="BRCT"/>
    <property type="match status" value="3"/>
</dbReference>
<gene>
    <name evidence="4" type="ORF">NKR23_g3547</name>
</gene>
<dbReference type="EMBL" id="JANBVO010000007">
    <property type="protein sequence ID" value="KAJ9150863.1"/>
    <property type="molecule type" value="Genomic_DNA"/>
</dbReference>
<feature type="compositionally biased region" description="Polar residues" evidence="2">
    <location>
        <begin position="503"/>
        <end position="520"/>
    </location>
</feature>
<dbReference type="SMART" id="SM00292">
    <property type="entry name" value="BRCT"/>
    <property type="match status" value="3"/>
</dbReference>
<dbReference type="PANTHER" id="PTHR13561:SF20">
    <property type="entry name" value="DNA TOPOISOMERASE 2-BINDING PROTEIN 1"/>
    <property type="match status" value="1"/>
</dbReference>
<dbReference type="Proteomes" id="UP001174694">
    <property type="component" value="Unassembled WGS sequence"/>
</dbReference>
<comment type="caution">
    <text evidence="4">The sequence shown here is derived from an EMBL/GenBank/DDBJ whole genome shotgun (WGS) entry which is preliminary data.</text>
</comment>
<dbReference type="CDD" id="cd17731">
    <property type="entry name" value="BRCT_TopBP1_rpt2_like"/>
    <property type="match status" value="1"/>
</dbReference>
<evidence type="ECO:0000313" key="4">
    <source>
        <dbReference type="EMBL" id="KAJ9150863.1"/>
    </source>
</evidence>
<dbReference type="GO" id="GO:0006270">
    <property type="term" value="P:DNA replication initiation"/>
    <property type="evidence" value="ECO:0007669"/>
    <property type="project" value="TreeGrafter"/>
</dbReference>
<keyword evidence="1" id="KW-0677">Repeat</keyword>
<dbReference type="Pfam" id="PF12738">
    <property type="entry name" value="PTCB-BRCT"/>
    <property type="match status" value="1"/>
</dbReference>
<feature type="region of interest" description="Disordered" evidence="2">
    <location>
        <begin position="718"/>
        <end position="762"/>
    </location>
</feature>
<evidence type="ECO:0000256" key="2">
    <source>
        <dbReference type="SAM" id="MobiDB-lite"/>
    </source>
</evidence>
<keyword evidence="5" id="KW-1185">Reference proteome</keyword>
<evidence type="ECO:0000256" key="1">
    <source>
        <dbReference type="ARBA" id="ARBA00022737"/>
    </source>
</evidence>
<feature type="domain" description="BRCT" evidence="3">
    <location>
        <begin position="16"/>
        <end position="94"/>
    </location>
</feature>
<dbReference type="Pfam" id="PF00533">
    <property type="entry name" value="BRCT"/>
    <property type="match status" value="2"/>
</dbReference>
<protein>
    <submittedName>
        <fullName evidence="4">BRCT domain-containing protein</fullName>
    </submittedName>
</protein>
<reference evidence="4" key="1">
    <citation type="submission" date="2022-07" db="EMBL/GenBank/DDBJ databases">
        <title>Fungi with potential for degradation of polypropylene.</title>
        <authorList>
            <person name="Gostincar C."/>
        </authorList>
    </citation>
    <scope>NUCLEOTIDE SEQUENCE</scope>
    <source>
        <strain evidence="4">EXF-13308</strain>
    </source>
</reference>
<dbReference type="Gene3D" id="3.40.50.10190">
    <property type="entry name" value="BRCT domain"/>
    <property type="match status" value="4"/>
</dbReference>
<feature type="region of interest" description="Disordered" evidence="2">
    <location>
        <begin position="426"/>
        <end position="453"/>
    </location>
</feature>
<dbReference type="GO" id="GO:0007095">
    <property type="term" value="P:mitotic G2 DNA damage checkpoint signaling"/>
    <property type="evidence" value="ECO:0007669"/>
    <property type="project" value="TreeGrafter"/>
</dbReference>
<dbReference type="InterPro" id="IPR036420">
    <property type="entry name" value="BRCT_dom_sf"/>
</dbReference>